<protein>
    <submittedName>
        <fullName evidence="3">Uncharacterized protein</fullName>
    </submittedName>
</protein>
<accession>A0A5B0NRC4</accession>
<dbReference type="EMBL" id="VDEP01000471">
    <property type="protein sequence ID" value="KAA1075795.1"/>
    <property type="molecule type" value="Genomic_DNA"/>
</dbReference>
<evidence type="ECO:0000313" key="4">
    <source>
        <dbReference type="Proteomes" id="UP000324748"/>
    </source>
</evidence>
<comment type="caution">
    <text evidence="3">The sequence shown here is derived from an EMBL/GenBank/DDBJ whole genome shotgun (WGS) entry which is preliminary data.</text>
</comment>
<sequence>MNHRAIIFSISMAIIQNPTINAVGCRNKNCGQVTNQLNPYKHNYDPKGICGYPLGLGVICEHERSKLYYKCNHCKTITMANKRMPKEQKEGCSHTNAQIFIQGKLLPSGVEIKLVSSRVASTSAPPLEGASQEASSSGEPQMIGGRPFYEFFK</sequence>
<evidence type="ECO:0000313" key="3">
    <source>
        <dbReference type="EMBL" id="KAA1091146.1"/>
    </source>
</evidence>
<name>A0A5B0NRC4_PUCGR</name>
<evidence type="ECO:0000256" key="1">
    <source>
        <dbReference type="SAM" id="MobiDB-lite"/>
    </source>
</evidence>
<evidence type="ECO:0000313" key="5">
    <source>
        <dbReference type="Proteomes" id="UP000325313"/>
    </source>
</evidence>
<dbReference type="EMBL" id="VSWC01000092">
    <property type="protein sequence ID" value="KAA1091146.1"/>
    <property type="molecule type" value="Genomic_DNA"/>
</dbReference>
<feature type="compositionally biased region" description="Low complexity" evidence="1">
    <location>
        <begin position="128"/>
        <end position="139"/>
    </location>
</feature>
<dbReference type="Proteomes" id="UP000325313">
    <property type="component" value="Unassembled WGS sequence"/>
</dbReference>
<dbReference type="Proteomes" id="UP000324748">
    <property type="component" value="Unassembled WGS sequence"/>
</dbReference>
<evidence type="ECO:0000313" key="2">
    <source>
        <dbReference type="EMBL" id="KAA1075795.1"/>
    </source>
</evidence>
<dbReference type="AlphaFoldDB" id="A0A5B0NRC4"/>
<organism evidence="3 4">
    <name type="scientific">Puccinia graminis f. sp. tritici</name>
    <dbReference type="NCBI Taxonomy" id="56615"/>
    <lineage>
        <taxon>Eukaryota</taxon>
        <taxon>Fungi</taxon>
        <taxon>Dikarya</taxon>
        <taxon>Basidiomycota</taxon>
        <taxon>Pucciniomycotina</taxon>
        <taxon>Pucciniomycetes</taxon>
        <taxon>Pucciniales</taxon>
        <taxon>Pucciniaceae</taxon>
        <taxon>Puccinia</taxon>
    </lineage>
</organism>
<keyword evidence="4" id="KW-1185">Reference proteome</keyword>
<reference evidence="4 5" key="1">
    <citation type="submission" date="2019-05" db="EMBL/GenBank/DDBJ databases">
        <title>Emergence of the Ug99 lineage of the wheat stem rust pathogen through somatic hybridization.</title>
        <authorList>
            <person name="Li F."/>
            <person name="Upadhyaya N.M."/>
            <person name="Sperschneider J."/>
            <person name="Matny O."/>
            <person name="Nguyen-Phuc H."/>
            <person name="Mago R."/>
            <person name="Raley C."/>
            <person name="Miller M.E."/>
            <person name="Silverstein K.A.T."/>
            <person name="Henningsen E."/>
            <person name="Hirsch C.D."/>
            <person name="Visser B."/>
            <person name="Pretorius Z.A."/>
            <person name="Steffenson B.J."/>
            <person name="Schwessinger B."/>
            <person name="Dodds P.N."/>
            <person name="Figueroa M."/>
        </authorList>
    </citation>
    <scope>NUCLEOTIDE SEQUENCE [LARGE SCALE GENOMIC DNA]</scope>
    <source>
        <strain evidence="3">21-0</strain>
        <strain evidence="2 5">Ug99</strain>
    </source>
</reference>
<proteinExistence type="predicted"/>
<feature type="region of interest" description="Disordered" evidence="1">
    <location>
        <begin position="123"/>
        <end position="144"/>
    </location>
</feature>
<gene>
    <name evidence="3" type="ORF">PGT21_027092</name>
    <name evidence="2" type="ORF">PGTUg99_013265</name>
</gene>